<keyword evidence="2" id="KW-1185">Reference proteome</keyword>
<proteinExistence type="predicted"/>
<sequence length="117" mass="12265">FATGLVARVWRNHSSILTAAFPSCGCSSLCSSVMKYAFVFLLSLVLLVSGTSAAPVGCEEAPEDVPQAVPLTAAKILDQLTDVVQAPPKITNVIDGPKVCPEGQMLDHQGKCRPILG</sequence>
<name>A0A182F3T3_ANOAL</name>
<dbReference type="Proteomes" id="UP000069272">
    <property type="component" value="Chromosome 2L"/>
</dbReference>
<evidence type="ECO:0000313" key="1">
    <source>
        <dbReference type="EnsemblMetazoa" id="AALB001123-PA"/>
    </source>
</evidence>
<protein>
    <submittedName>
        <fullName evidence="1">Uncharacterized protein</fullName>
    </submittedName>
</protein>
<reference evidence="1" key="2">
    <citation type="submission" date="2022-08" db="UniProtKB">
        <authorList>
            <consortium name="EnsemblMetazoa"/>
        </authorList>
    </citation>
    <scope>IDENTIFICATION</scope>
    <source>
        <strain evidence="1">STECLA/ALBI9_A</strain>
    </source>
</reference>
<evidence type="ECO:0000313" key="2">
    <source>
        <dbReference type="Proteomes" id="UP000069272"/>
    </source>
</evidence>
<dbReference type="VEuPathDB" id="VectorBase:AALB001123"/>
<dbReference type="AlphaFoldDB" id="A0A182F3T3"/>
<accession>A0A182F3T3</accession>
<dbReference type="EnsemblMetazoa" id="AALB001123-RA">
    <property type="protein sequence ID" value="AALB001123-PA"/>
    <property type="gene ID" value="AALB001123"/>
</dbReference>
<reference evidence="1 2" key="1">
    <citation type="journal article" date="2017" name="G3 (Bethesda)">
        <title>The Physical Genome Mapping of Anopheles albimanus Corrected Scaffold Misassemblies and Identified Interarm Rearrangements in Genus Anopheles.</title>
        <authorList>
            <person name="Artemov G.N."/>
            <person name="Peery A.N."/>
            <person name="Jiang X."/>
            <person name="Tu Z."/>
            <person name="Stegniy V.N."/>
            <person name="Sharakhova M.V."/>
            <person name="Sharakhov I.V."/>
        </authorList>
    </citation>
    <scope>NUCLEOTIDE SEQUENCE [LARGE SCALE GENOMIC DNA]</scope>
    <source>
        <strain evidence="1 2">ALBI9_A</strain>
    </source>
</reference>
<organism evidence="1 2">
    <name type="scientific">Anopheles albimanus</name>
    <name type="common">New world malaria mosquito</name>
    <dbReference type="NCBI Taxonomy" id="7167"/>
    <lineage>
        <taxon>Eukaryota</taxon>
        <taxon>Metazoa</taxon>
        <taxon>Ecdysozoa</taxon>
        <taxon>Arthropoda</taxon>
        <taxon>Hexapoda</taxon>
        <taxon>Insecta</taxon>
        <taxon>Pterygota</taxon>
        <taxon>Neoptera</taxon>
        <taxon>Endopterygota</taxon>
        <taxon>Diptera</taxon>
        <taxon>Nematocera</taxon>
        <taxon>Culicoidea</taxon>
        <taxon>Culicidae</taxon>
        <taxon>Anophelinae</taxon>
        <taxon>Anopheles</taxon>
    </lineage>
</organism>